<evidence type="ECO:0000256" key="1">
    <source>
        <dbReference type="SAM" id="Phobius"/>
    </source>
</evidence>
<proteinExistence type="predicted"/>
<gene>
    <name evidence="3" type="ordered locus">RPE_3406</name>
</gene>
<dbReference type="HOGENOM" id="CLU_026005_0_0_5"/>
<dbReference type="SUPFAM" id="SSF53300">
    <property type="entry name" value="vWA-like"/>
    <property type="match status" value="1"/>
</dbReference>
<keyword evidence="1" id="KW-0472">Membrane</keyword>
<dbReference type="STRING" id="316055.RPE_3406"/>
<organism evidence="3">
    <name type="scientific">Rhodopseudomonas palustris (strain BisA53)</name>
    <dbReference type="NCBI Taxonomy" id="316055"/>
    <lineage>
        <taxon>Bacteria</taxon>
        <taxon>Pseudomonadati</taxon>
        <taxon>Pseudomonadota</taxon>
        <taxon>Alphaproteobacteria</taxon>
        <taxon>Hyphomicrobiales</taxon>
        <taxon>Nitrobacteraceae</taxon>
        <taxon>Rhodopseudomonas</taxon>
    </lineage>
</organism>
<keyword evidence="1" id="KW-0812">Transmembrane</keyword>
<dbReference type="OrthoDB" id="7522752at2"/>
<dbReference type="AlphaFoldDB" id="Q07L46"/>
<name>Q07L46_RHOP5</name>
<dbReference type="eggNOG" id="COG4961">
    <property type="taxonomic scope" value="Bacteria"/>
</dbReference>
<dbReference type="EMBL" id="CP000463">
    <property type="protein sequence ID" value="ABJ07338.1"/>
    <property type="molecule type" value="Genomic_DNA"/>
</dbReference>
<evidence type="ECO:0000259" key="2">
    <source>
        <dbReference type="Pfam" id="PF13400"/>
    </source>
</evidence>
<evidence type="ECO:0000313" key="3">
    <source>
        <dbReference type="EMBL" id="ABJ07338.1"/>
    </source>
</evidence>
<dbReference type="InterPro" id="IPR028087">
    <property type="entry name" value="Tad_N"/>
</dbReference>
<reference evidence="3" key="1">
    <citation type="submission" date="2006-09" db="EMBL/GenBank/DDBJ databases">
        <title>Complete sequence of Rhodopseudomonas palustris BisA53.</title>
        <authorList>
            <consortium name="US DOE Joint Genome Institute"/>
            <person name="Copeland A."/>
            <person name="Lucas S."/>
            <person name="Lapidus A."/>
            <person name="Barry K."/>
            <person name="Detter J.C."/>
            <person name="Glavina del Rio T."/>
            <person name="Hammon N."/>
            <person name="Israni S."/>
            <person name="Dalin E."/>
            <person name="Tice H."/>
            <person name="Pitluck S."/>
            <person name="Chain P."/>
            <person name="Malfatti S."/>
            <person name="Shin M."/>
            <person name="Vergez L."/>
            <person name="Schmutz J."/>
            <person name="Larimer F."/>
            <person name="Land M."/>
            <person name="Hauser L."/>
            <person name="Pelletier D.A."/>
            <person name="Kyrpides N."/>
            <person name="Kim E."/>
            <person name="Harwood C.S."/>
            <person name="Oda Y."/>
            <person name="Richardson P."/>
        </authorList>
    </citation>
    <scope>NUCLEOTIDE SEQUENCE [LARGE SCALE GENOMIC DNA]</scope>
    <source>
        <strain evidence="3">BisA53</strain>
    </source>
</reference>
<dbReference type="Pfam" id="PF13400">
    <property type="entry name" value="Tad"/>
    <property type="match status" value="1"/>
</dbReference>
<dbReference type="KEGG" id="rpe:RPE_3406"/>
<accession>Q07L46</accession>
<dbReference type="InterPro" id="IPR036465">
    <property type="entry name" value="vWFA_dom_sf"/>
</dbReference>
<dbReference type="Gene3D" id="3.40.50.410">
    <property type="entry name" value="von Willebrand factor, type A domain"/>
    <property type="match status" value="2"/>
</dbReference>
<protein>
    <recommendedName>
        <fullName evidence="2">Putative Flp pilus-assembly TadG-like N-terminal domain-containing protein</fullName>
    </recommendedName>
</protein>
<keyword evidence="1" id="KW-1133">Transmembrane helix</keyword>
<feature type="domain" description="Putative Flp pilus-assembly TadG-like N-terminal" evidence="2">
    <location>
        <begin position="22"/>
        <end position="68"/>
    </location>
</feature>
<sequence length="580" mass="61321">MPSALFTQLRKSAARFIADRSGNIAVLFGIACVPLITFVGAAVDYSRAVAARTAMQSALDSTALMVAKDYSLNKISASEIDGKAKSIFSALYTNKSANSVEVVAVLTPNTGKGSTIKVDGTGKVPTDFMKLVNISQIDIGASSTTTWGSTRLRVALVLDTTGSMNDNGKIGALKTATQNLLTQLKDAAGKPEDVYVSIIPFSKDVNVGASNYTANWIDWTDWKSQPPVLDYAKSGSKSGLVDNVAWKDVGPGSKCPFSDSKHGFVCTDRPATEANANKVSNIPSNGTRKGLICPSMDTGGPNGTTGPRNGLYYNGCYDSVQRTVASCTGYNSTECSCSGWPSVCKIYHTWRPADTVTPVTAADTAATPSTSTWNGCVTDRGTYSGPSNDYDRNVSLPLSGVPASRFPAEQISSCAPKVTEMNNNWATMNTTVDGLFPVGGTNQPIGLVWGWQSLVGGGPFPTPPVKDEQYTYQDIIVLMSDGLNTVDRWYGNGWDTNTSVDNRMYASATTGTCVNVKAAGIKVYTVHVNTNGSPESTLLKNCASPADDGGKEFQMVTSASGLNAAFNSIATKLTDLRVAF</sequence>
<feature type="transmembrane region" description="Helical" evidence="1">
    <location>
        <begin position="21"/>
        <end position="43"/>
    </location>
</feature>